<name>A0A1M7MX24_9FLAO</name>
<dbReference type="STRING" id="178356.SAMN05216269_10997"/>
<evidence type="ECO:0000313" key="1">
    <source>
        <dbReference type="EMBL" id="SHM95739.1"/>
    </source>
</evidence>
<evidence type="ECO:0000313" key="2">
    <source>
        <dbReference type="Proteomes" id="UP000184092"/>
    </source>
</evidence>
<sequence length="293" mass="34196">MMKRFLFFTIKILLLTFMVLVVLDIAYTQVYLQSSHRGKIDYVYNSKARHYDVVILGSSRANNHFVAPLFEEKGLKTFNYGMSGGHLFEASLLLKLMVERHYTIKNVILEADLNLANEKESESVASKFLPYIHRSKVIESHFAQQPHFWDNYYIPFYRYIVFDPQIGFREMYDAAREKPTKLLDHLGYYPLGKNPNANMKNDLTNLKPLHNEYYEEIKQICKANNINLIAVMTPMCSNVKGLDYFLKVNAIYPEIHNYENAIEGDQYFSSCGHMNDTGARKFTTVIINEFFNK</sequence>
<proteinExistence type="predicted"/>
<keyword evidence="2" id="KW-1185">Reference proteome</keyword>
<gene>
    <name evidence="1" type="ORF">SAMN05216269_10997</name>
</gene>
<dbReference type="SUPFAM" id="SSF52266">
    <property type="entry name" value="SGNH hydrolase"/>
    <property type="match status" value="1"/>
</dbReference>
<dbReference type="RefSeq" id="WP_341868413.1">
    <property type="nucleotide sequence ID" value="NZ_FRCL01000009.1"/>
</dbReference>
<organism evidence="1 2">
    <name type="scientific">Flavobacterium xinjiangense</name>
    <dbReference type="NCBI Taxonomy" id="178356"/>
    <lineage>
        <taxon>Bacteria</taxon>
        <taxon>Pseudomonadati</taxon>
        <taxon>Bacteroidota</taxon>
        <taxon>Flavobacteriia</taxon>
        <taxon>Flavobacteriales</taxon>
        <taxon>Flavobacteriaceae</taxon>
        <taxon>Flavobacterium</taxon>
    </lineage>
</organism>
<protein>
    <recommendedName>
        <fullName evidence="3">SGNH/GDSL hydrolase family protein</fullName>
    </recommendedName>
</protein>
<dbReference type="Proteomes" id="UP000184092">
    <property type="component" value="Unassembled WGS sequence"/>
</dbReference>
<evidence type="ECO:0008006" key="3">
    <source>
        <dbReference type="Google" id="ProtNLM"/>
    </source>
</evidence>
<dbReference type="AlphaFoldDB" id="A0A1M7MX24"/>
<reference evidence="2" key="1">
    <citation type="submission" date="2016-11" db="EMBL/GenBank/DDBJ databases">
        <authorList>
            <person name="Varghese N."/>
            <person name="Submissions S."/>
        </authorList>
    </citation>
    <scope>NUCLEOTIDE SEQUENCE [LARGE SCALE GENOMIC DNA]</scope>
    <source>
        <strain evidence="2">CGMCC 1.2749</strain>
    </source>
</reference>
<accession>A0A1M7MX24</accession>
<dbReference type="EMBL" id="FRCL01000009">
    <property type="protein sequence ID" value="SHM95739.1"/>
    <property type="molecule type" value="Genomic_DNA"/>
</dbReference>